<evidence type="ECO:0000313" key="5">
    <source>
        <dbReference type="Proteomes" id="UP000012960"/>
    </source>
</evidence>
<dbReference type="PANTHER" id="PTHR45431">
    <property type="entry name" value="RHODANESE-LIKE DOMAIN-CONTAINING PROTEIN 15, CHLOROPLASTIC"/>
    <property type="match status" value="1"/>
</dbReference>
<dbReference type="FunCoup" id="A0A804L2Y2">
    <property type="interactions" value="9"/>
</dbReference>
<dbReference type="Pfam" id="PF00581">
    <property type="entry name" value="Rhodanese"/>
    <property type="match status" value="1"/>
</dbReference>
<dbReference type="Gene3D" id="3.40.250.10">
    <property type="entry name" value="Rhodanese-like domain"/>
    <property type="match status" value="1"/>
</dbReference>
<feature type="domain" description="Rhodanese" evidence="2">
    <location>
        <begin position="83"/>
        <end position="183"/>
    </location>
</feature>
<reference evidence="3" key="1">
    <citation type="submission" date="2021-03" db="EMBL/GenBank/DDBJ databases">
        <authorList>
            <consortium name="Genoscope - CEA"/>
            <person name="William W."/>
        </authorList>
    </citation>
    <scope>NUCLEOTIDE SEQUENCE</scope>
    <source>
        <strain evidence="3">Doubled-haploid Pahang</strain>
    </source>
</reference>
<dbReference type="EMBL" id="HG996475">
    <property type="protein sequence ID" value="CAG1863205.1"/>
    <property type="molecule type" value="Genomic_DNA"/>
</dbReference>
<dbReference type="PANTHER" id="PTHR45431:SF3">
    <property type="entry name" value="RHODANESE-LIKE DOMAIN-CONTAINING PROTEIN 15, CHLOROPLASTIC"/>
    <property type="match status" value="1"/>
</dbReference>
<gene>
    <name evidence="3" type="ORF">GSMUA_24230.1</name>
</gene>
<dbReference type="CDD" id="cd00158">
    <property type="entry name" value="RHOD"/>
    <property type="match status" value="1"/>
</dbReference>
<feature type="signal peptide" evidence="1">
    <location>
        <begin position="1"/>
        <end position="20"/>
    </location>
</feature>
<name>A0A804L2Y2_MUSAM</name>
<dbReference type="KEGG" id="mus:103970125"/>
<accession>A0A804L2Y2</accession>
<dbReference type="Gramene" id="Ma11_t01160.1">
    <property type="protein sequence ID" value="Ma11_p01160.1"/>
    <property type="gene ID" value="Ma11_g01160"/>
</dbReference>
<dbReference type="EnsemblPlants" id="Ma11_t01160.1">
    <property type="protein sequence ID" value="Ma11_p01160.1"/>
    <property type="gene ID" value="Ma11_g01160"/>
</dbReference>
<evidence type="ECO:0000259" key="2">
    <source>
        <dbReference type="PROSITE" id="PS50206"/>
    </source>
</evidence>
<protein>
    <submittedName>
        <fullName evidence="3">(wild Malaysian banana) hypothetical protein</fullName>
    </submittedName>
</protein>
<dbReference type="InterPro" id="IPR001763">
    <property type="entry name" value="Rhodanese-like_dom"/>
</dbReference>
<dbReference type="OrthoDB" id="566238at2759"/>
<evidence type="ECO:0000313" key="3">
    <source>
        <dbReference type="EMBL" id="CAG1863205.1"/>
    </source>
</evidence>
<dbReference type="Proteomes" id="UP000012960">
    <property type="component" value="Unplaced"/>
</dbReference>
<dbReference type="InParanoid" id="A0A804L2Y2"/>
<dbReference type="SUPFAM" id="SSF52821">
    <property type="entry name" value="Rhodanese/Cell cycle control phosphatase"/>
    <property type="match status" value="1"/>
</dbReference>
<proteinExistence type="predicted"/>
<dbReference type="InterPro" id="IPR036873">
    <property type="entry name" value="Rhodanese-like_dom_sf"/>
</dbReference>
<feature type="chain" id="PRO_5033612405" evidence="1">
    <location>
        <begin position="21"/>
        <end position="183"/>
    </location>
</feature>
<evidence type="ECO:0000256" key="1">
    <source>
        <dbReference type="SAM" id="SignalP"/>
    </source>
</evidence>
<keyword evidence="5" id="KW-1185">Reference proteome</keyword>
<organism evidence="4 5">
    <name type="scientific">Musa acuminata subsp. malaccensis</name>
    <name type="common">Wild banana</name>
    <name type="synonym">Musa malaccensis</name>
    <dbReference type="NCBI Taxonomy" id="214687"/>
    <lineage>
        <taxon>Eukaryota</taxon>
        <taxon>Viridiplantae</taxon>
        <taxon>Streptophyta</taxon>
        <taxon>Embryophyta</taxon>
        <taxon>Tracheophyta</taxon>
        <taxon>Spermatophyta</taxon>
        <taxon>Magnoliopsida</taxon>
        <taxon>Liliopsida</taxon>
        <taxon>Zingiberales</taxon>
        <taxon>Musaceae</taxon>
        <taxon>Musa</taxon>
    </lineage>
</organism>
<evidence type="ECO:0000313" key="4">
    <source>
        <dbReference type="EnsemblPlants" id="Ma11_p01160.1"/>
    </source>
</evidence>
<dbReference type="AlphaFoldDB" id="A0A804L2Y2"/>
<dbReference type="OMA" id="YSAWVEN"/>
<dbReference type="SMART" id="SM00450">
    <property type="entry name" value="RHOD"/>
    <property type="match status" value="1"/>
</dbReference>
<dbReference type="InterPro" id="IPR052367">
    <property type="entry name" value="Thiosulfate_ST/Rhodanese-like"/>
</dbReference>
<sequence>MASTCFFRLSLPLPLFPLLTRNVPMVAIHSFAPYRSMHRHLLSSAMIPRPNHLSCIRSMSSNASAEEAGVPRSVPVAVAHELLEAGHRYLDVRTEGEFSSGHAVGAVNIPYMFKSNSGMSKNPNFMQEVLSTFKKDDEIIVGCLSGKRSSMAATELSNAGFTGITDISGGYSAWVENGLPTEK</sequence>
<dbReference type="PROSITE" id="PS50206">
    <property type="entry name" value="RHODANESE_3"/>
    <property type="match status" value="1"/>
</dbReference>
<keyword evidence="1" id="KW-0732">Signal</keyword>
<reference evidence="4" key="2">
    <citation type="submission" date="2021-05" db="UniProtKB">
        <authorList>
            <consortium name="EnsemblPlants"/>
        </authorList>
    </citation>
    <scope>IDENTIFICATION</scope>
    <source>
        <strain evidence="4">subsp. malaccensis</strain>
    </source>
</reference>